<gene>
    <name evidence="3" type="ORF">E0493_17565</name>
</gene>
<keyword evidence="2" id="KW-0812">Transmembrane</keyword>
<evidence type="ECO:0000256" key="1">
    <source>
        <dbReference type="SAM" id="MobiDB-lite"/>
    </source>
</evidence>
<proteinExistence type="predicted"/>
<dbReference type="Proteomes" id="UP000460715">
    <property type="component" value="Unassembled WGS sequence"/>
</dbReference>
<reference evidence="3 4" key="1">
    <citation type="submission" date="2019-03" db="EMBL/GenBank/DDBJ databases">
        <title>Roseomonas sp. a novel Roseomonas species isolated from Sea whip Gorgonian.</title>
        <authorList>
            <person name="Li F."/>
            <person name="Pan X."/>
            <person name="Huang S."/>
            <person name="Li Z."/>
            <person name="Meng B."/>
        </authorList>
    </citation>
    <scope>NUCLEOTIDE SEQUENCE [LARGE SCALE GENOMIC DNA]</scope>
    <source>
        <strain evidence="3 4">M0104</strain>
    </source>
</reference>
<keyword evidence="2" id="KW-0472">Membrane</keyword>
<keyword evidence="4" id="KW-1185">Reference proteome</keyword>
<accession>A0A845BIP2</accession>
<evidence type="ECO:0000313" key="4">
    <source>
        <dbReference type="Proteomes" id="UP000460715"/>
    </source>
</evidence>
<keyword evidence="2" id="KW-1133">Transmembrane helix</keyword>
<dbReference type="EMBL" id="SNVJ01000018">
    <property type="protein sequence ID" value="MXP65157.1"/>
    <property type="molecule type" value="Genomic_DNA"/>
</dbReference>
<sequence length="172" mass="18809">MLQETLRLLREHFRLEQDMPGERNRLRSKKKIGGKLLACALPSRESTQTKKPRHQAGAEVSNGKAAGEECTAQIEMRMPGSGCIQKLPHGIQVHALPFQSGCSAETAFYLLRYAGKPTGGASPMSNMAAVNDFRPCAYVRRRCSPLTKGLLWGGALSALLWTLIGWVAVSMV</sequence>
<feature type="region of interest" description="Disordered" evidence="1">
    <location>
        <begin position="43"/>
        <end position="62"/>
    </location>
</feature>
<organism evidence="3 4">
    <name type="scientific">Teichococcus coralli</name>
    <dbReference type="NCBI Taxonomy" id="2545983"/>
    <lineage>
        <taxon>Bacteria</taxon>
        <taxon>Pseudomonadati</taxon>
        <taxon>Pseudomonadota</taxon>
        <taxon>Alphaproteobacteria</taxon>
        <taxon>Acetobacterales</taxon>
        <taxon>Roseomonadaceae</taxon>
        <taxon>Roseomonas</taxon>
    </lineage>
</organism>
<comment type="caution">
    <text evidence="3">The sequence shown here is derived from an EMBL/GenBank/DDBJ whole genome shotgun (WGS) entry which is preliminary data.</text>
</comment>
<dbReference type="AlphaFoldDB" id="A0A845BIP2"/>
<protein>
    <submittedName>
        <fullName evidence="3">Uncharacterized protein</fullName>
    </submittedName>
</protein>
<feature type="transmembrane region" description="Helical" evidence="2">
    <location>
        <begin position="150"/>
        <end position="169"/>
    </location>
</feature>
<name>A0A845BIP2_9PROT</name>
<dbReference type="RefSeq" id="WP_160938565.1">
    <property type="nucleotide sequence ID" value="NZ_SNVJ01000018.1"/>
</dbReference>
<evidence type="ECO:0000256" key="2">
    <source>
        <dbReference type="SAM" id="Phobius"/>
    </source>
</evidence>
<evidence type="ECO:0000313" key="3">
    <source>
        <dbReference type="EMBL" id="MXP65157.1"/>
    </source>
</evidence>